<dbReference type="Gene3D" id="3.40.630.30">
    <property type="match status" value="1"/>
</dbReference>
<dbReference type="GO" id="GO:0016747">
    <property type="term" value="F:acyltransferase activity, transferring groups other than amino-acyl groups"/>
    <property type="evidence" value="ECO:0007669"/>
    <property type="project" value="InterPro"/>
</dbReference>
<dbReference type="AlphaFoldDB" id="A0A6G4UDR0"/>
<reference evidence="4 5" key="1">
    <citation type="submission" date="2020-02" db="EMBL/GenBank/DDBJ databases">
        <title>Whole-genome analyses of novel actinobacteria.</title>
        <authorList>
            <person name="Sahin N."/>
        </authorList>
    </citation>
    <scope>NUCLEOTIDE SEQUENCE [LARGE SCALE GENOMIC DNA]</scope>
    <source>
        <strain evidence="4 5">A7024</strain>
    </source>
</reference>
<evidence type="ECO:0000256" key="2">
    <source>
        <dbReference type="ARBA" id="ARBA00023315"/>
    </source>
</evidence>
<evidence type="ECO:0000256" key="1">
    <source>
        <dbReference type="ARBA" id="ARBA00022679"/>
    </source>
</evidence>
<proteinExistence type="predicted"/>
<evidence type="ECO:0000313" key="5">
    <source>
        <dbReference type="Proteomes" id="UP000481583"/>
    </source>
</evidence>
<keyword evidence="2" id="KW-0012">Acyltransferase</keyword>
<organism evidence="4 5">
    <name type="scientific">Streptomyces coryli</name>
    <dbReference type="NCBI Taxonomy" id="1128680"/>
    <lineage>
        <taxon>Bacteria</taxon>
        <taxon>Bacillati</taxon>
        <taxon>Actinomycetota</taxon>
        <taxon>Actinomycetes</taxon>
        <taxon>Kitasatosporales</taxon>
        <taxon>Streptomycetaceae</taxon>
        <taxon>Streptomyces</taxon>
    </lineage>
</organism>
<dbReference type="PROSITE" id="PS51186">
    <property type="entry name" value="GNAT"/>
    <property type="match status" value="1"/>
</dbReference>
<accession>A0A6G4UDR0</accession>
<dbReference type="EMBL" id="JAAKZV010000305">
    <property type="protein sequence ID" value="NGN69518.1"/>
    <property type="molecule type" value="Genomic_DNA"/>
</dbReference>
<evidence type="ECO:0000259" key="3">
    <source>
        <dbReference type="PROSITE" id="PS51186"/>
    </source>
</evidence>
<dbReference type="RefSeq" id="WP_165244533.1">
    <property type="nucleotide sequence ID" value="NZ_JAAKZV010000305.1"/>
</dbReference>
<sequence>MTLVITEPPAQVAAPWRIDAADPADGPALDALFAASSRESVWRRFFAPYPTLPPAYRKAVLAGDPYEHDAVVARLPGGGLAGVASLVPDRRAAAGTAELGVLVRDDWQRCGVGRALVEALLERGRERGVRRVVASVLPGRSGLLRAFSRHLELERAVRDSDALTGVYRL</sequence>
<protein>
    <submittedName>
        <fullName evidence="4">GNAT family N-acetyltransferase</fullName>
    </submittedName>
</protein>
<dbReference type="SUPFAM" id="SSF55729">
    <property type="entry name" value="Acyl-CoA N-acyltransferases (Nat)"/>
    <property type="match status" value="1"/>
</dbReference>
<keyword evidence="1 4" id="KW-0808">Transferase</keyword>
<keyword evidence="5" id="KW-1185">Reference proteome</keyword>
<dbReference type="InterPro" id="IPR000182">
    <property type="entry name" value="GNAT_dom"/>
</dbReference>
<dbReference type="InterPro" id="IPR050832">
    <property type="entry name" value="Bact_Acetyltransf"/>
</dbReference>
<feature type="domain" description="N-acetyltransferase" evidence="3">
    <location>
        <begin position="16"/>
        <end position="169"/>
    </location>
</feature>
<comment type="caution">
    <text evidence="4">The sequence shown here is derived from an EMBL/GenBank/DDBJ whole genome shotgun (WGS) entry which is preliminary data.</text>
</comment>
<dbReference type="Proteomes" id="UP000481583">
    <property type="component" value="Unassembled WGS sequence"/>
</dbReference>
<dbReference type="CDD" id="cd04301">
    <property type="entry name" value="NAT_SF"/>
    <property type="match status" value="1"/>
</dbReference>
<name>A0A6G4UDR0_9ACTN</name>
<dbReference type="InterPro" id="IPR016181">
    <property type="entry name" value="Acyl_CoA_acyltransferase"/>
</dbReference>
<gene>
    <name evidence="4" type="ORF">G5C51_37235</name>
</gene>
<evidence type="ECO:0000313" key="4">
    <source>
        <dbReference type="EMBL" id="NGN69518.1"/>
    </source>
</evidence>
<dbReference type="PANTHER" id="PTHR43877">
    <property type="entry name" value="AMINOALKYLPHOSPHONATE N-ACETYLTRANSFERASE-RELATED-RELATED"/>
    <property type="match status" value="1"/>
</dbReference>
<dbReference type="Pfam" id="PF00583">
    <property type="entry name" value="Acetyltransf_1"/>
    <property type="match status" value="1"/>
</dbReference>